<keyword evidence="2 3" id="KW-0808">Transferase</keyword>
<dbReference type="Pfam" id="PF01075">
    <property type="entry name" value="Glyco_transf_9"/>
    <property type="match status" value="1"/>
</dbReference>
<keyword evidence="4" id="KW-1185">Reference proteome</keyword>
<evidence type="ECO:0000313" key="3">
    <source>
        <dbReference type="EMBL" id="NWH04422.1"/>
    </source>
</evidence>
<gene>
    <name evidence="3" type="ORF">HXW94_05360</name>
</gene>
<evidence type="ECO:0000256" key="2">
    <source>
        <dbReference type="ARBA" id="ARBA00022679"/>
    </source>
</evidence>
<dbReference type="InterPro" id="IPR002201">
    <property type="entry name" value="Glyco_trans_9"/>
</dbReference>
<evidence type="ECO:0000313" key="4">
    <source>
        <dbReference type="Proteomes" id="UP000553343"/>
    </source>
</evidence>
<dbReference type="PANTHER" id="PTHR30160:SF1">
    <property type="entry name" value="LIPOPOLYSACCHARIDE 1,2-N-ACETYLGLUCOSAMINETRANSFERASE-RELATED"/>
    <property type="match status" value="1"/>
</dbReference>
<sequence>MADAQKDLFGRVNRILIVKPSALGDIVHSMPFLYALKQRFPWARIDWVVAHGLHTFMEGHPMIDRLWVIKKDQWKQLGRLRLTLKEINDLRRGLADQHYDVCIDLSGLFRSGVISSFSKAPVRLGFKESDEGSPFFYTHKIHGSMNIHAIDRYLEIARFMGCPVDRVEYPFAPYNPVPDIMKQLPDQYAVICPSAGKPANRWHASKFGELASMLELPVVVIASASESEIALEVVKSSKGNALSIAGKTGLKDLLPVIGKSRYFICNDTGPMHIAAALDVPVFAIFGPANPVRTGPYGSIHTVIQKELECSPCYAHTPCRRFRCMQELSVTEVFNHIQYALKENKESTV</sequence>
<keyword evidence="1" id="KW-0328">Glycosyltransferase</keyword>
<organism evidence="3 4">
    <name type="scientific">Desulfobacter latus</name>
    <dbReference type="NCBI Taxonomy" id="2292"/>
    <lineage>
        <taxon>Bacteria</taxon>
        <taxon>Pseudomonadati</taxon>
        <taxon>Thermodesulfobacteriota</taxon>
        <taxon>Desulfobacteria</taxon>
        <taxon>Desulfobacterales</taxon>
        <taxon>Desulfobacteraceae</taxon>
        <taxon>Desulfobacter</taxon>
    </lineage>
</organism>
<dbReference type="CDD" id="cd03789">
    <property type="entry name" value="GT9_LPS_heptosyltransferase"/>
    <property type="match status" value="1"/>
</dbReference>
<dbReference type="GO" id="GO:0008713">
    <property type="term" value="F:ADP-heptose-lipopolysaccharide heptosyltransferase activity"/>
    <property type="evidence" value="ECO:0007669"/>
    <property type="project" value="TreeGrafter"/>
</dbReference>
<name>A0A850T550_9BACT</name>
<evidence type="ECO:0000256" key="1">
    <source>
        <dbReference type="ARBA" id="ARBA00022676"/>
    </source>
</evidence>
<dbReference type="PANTHER" id="PTHR30160">
    <property type="entry name" value="TETRAACYLDISACCHARIDE 4'-KINASE-RELATED"/>
    <property type="match status" value="1"/>
</dbReference>
<comment type="caution">
    <text evidence="3">The sequence shown here is derived from an EMBL/GenBank/DDBJ whole genome shotgun (WGS) entry which is preliminary data.</text>
</comment>
<dbReference type="Gene3D" id="3.40.50.2000">
    <property type="entry name" value="Glycogen Phosphorylase B"/>
    <property type="match status" value="2"/>
</dbReference>
<dbReference type="InterPro" id="IPR051199">
    <property type="entry name" value="LPS_LOS_Heptosyltrfase"/>
</dbReference>
<dbReference type="AlphaFoldDB" id="A0A850T550"/>
<proteinExistence type="predicted"/>
<accession>A0A850T550</accession>
<dbReference type="Proteomes" id="UP000553343">
    <property type="component" value="Unassembled WGS sequence"/>
</dbReference>
<dbReference type="GO" id="GO:0009244">
    <property type="term" value="P:lipopolysaccharide core region biosynthetic process"/>
    <property type="evidence" value="ECO:0007669"/>
    <property type="project" value="TreeGrafter"/>
</dbReference>
<protein>
    <submittedName>
        <fullName evidence="3">Glycosyltransferase family 9 protein</fullName>
    </submittedName>
</protein>
<reference evidence="3 4" key="1">
    <citation type="submission" date="2020-06" db="EMBL/GenBank/DDBJ databases">
        <title>High-quality draft genome of sulfate reducer Desulfobacter latus type strain AcrS2 isolated from marine sediment.</title>
        <authorList>
            <person name="Hoppe M."/>
            <person name="Larsen C.K."/>
            <person name="Marshall I.P.G."/>
            <person name="Schramm A."/>
            <person name="Marietou A.G."/>
        </authorList>
    </citation>
    <scope>NUCLEOTIDE SEQUENCE [LARGE SCALE GENOMIC DNA]</scope>
    <source>
        <strain evidence="3 4">AcRS2</strain>
    </source>
</reference>
<dbReference type="GO" id="GO:0005829">
    <property type="term" value="C:cytosol"/>
    <property type="evidence" value="ECO:0007669"/>
    <property type="project" value="TreeGrafter"/>
</dbReference>
<dbReference type="EMBL" id="JACADJ010000011">
    <property type="protein sequence ID" value="NWH04422.1"/>
    <property type="molecule type" value="Genomic_DNA"/>
</dbReference>
<dbReference type="SUPFAM" id="SSF53756">
    <property type="entry name" value="UDP-Glycosyltransferase/glycogen phosphorylase"/>
    <property type="match status" value="1"/>
</dbReference>